<sequence length="102" mass="11193">MKPHLLAPLLLARALTLPAPHDAVGPHPAAPDPLAKCKRALFPRSPADTLPAPVCSFPSPFTFTWDRGCEWCRTCVWWCAKFEAGHAYTEKGWAGSTRCCCD</sequence>
<name>A0ABR3QA46_9TREE</name>
<keyword evidence="3" id="KW-1185">Reference proteome</keyword>
<proteinExistence type="predicted"/>
<dbReference type="GeneID" id="95983542"/>
<dbReference type="RefSeq" id="XP_069211481.1">
    <property type="nucleotide sequence ID" value="XM_069351095.1"/>
</dbReference>
<feature type="chain" id="PRO_5045916376" evidence="1">
    <location>
        <begin position="24"/>
        <end position="102"/>
    </location>
</feature>
<keyword evidence="1" id="KW-0732">Signal</keyword>
<reference evidence="2 3" key="1">
    <citation type="submission" date="2023-08" db="EMBL/GenBank/DDBJ databases">
        <title>Annotated Genome Sequence of Vanrija albida AlHP1.</title>
        <authorList>
            <person name="Herzog R."/>
        </authorList>
    </citation>
    <scope>NUCLEOTIDE SEQUENCE [LARGE SCALE GENOMIC DNA]</scope>
    <source>
        <strain evidence="2 3">AlHP1</strain>
    </source>
</reference>
<gene>
    <name evidence="2" type="ORF">Q8F55_002499</name>
</gene>
<protein>
    <submittedName>
        <fullName evidence="2">Uncharacterized protein</fullName>
    </submittedName>
</protein>
<evidence type="ECO:0000313" key="3">
    <source>
        <dbReference type="Proteomes" id="UP001565368"/>
    </source>
</evidence>
<organism evidence="2 3">
    <name type="scientific">Vanrija albida</name>
    <dbReference type="NCBI Taxonomy" id="181172"/>
    <lineage>
        <taxon>Eukaryota</taxon>
        <taxon>Fungi</taxon>
        <taxon>Dikarya</taxon>
        <taxon>Basidiomycota</taxon>
        <taxon>Agaricomycotina</taxon>
        <taxon>Tremellomycetes</taxon>
        <taxon>Trichosporonales</taxon>
        <taxon>Trichosporonaceae</taxon>
        <taxon>Vanrija</taxon>
    </lineage>
</organism>
<evidence type="ECO:0000313" key="2">
    <source>
        <dbReference type="EMBL" id="KAL1411537.1"/>
    </source>
</evidence>
<accession>A0ABR3QA46</accession>
<feature type="signal peptide" evidence="1">
    <location>
        <begin position="1"/>
        <end position="23"/>
    </location>
</feature>
<evidence type="ECO:0000256" key="1">
    <source>
        <dbReference type="SAM" id="SignalP"/>
    </source>
</evidence>
<dbReference type="EMBL" id="JBBXJM010000002">
    <property type="protein sequence ID" value="KAL1411537.1"/>
    <property type="molecule type" value="Genomic_DNA"/>
</dbReference>
<comment type="caution">
    <text evidence="2">The sequence shown here is derived from an EMBL/GenBank/DDBJ whole genome shotgun (WGS) entry which is preliminary data.</text>
</comment>
<dbReference type="Proteomes" id="UP001565368">
    <property type="component" value="Unassembled WGS sequence"/>
</dbReference>